<dbReference type="InterPro" id="IPR001650">
    <property type="entry name" value="Helicase_C-like"/>
</dbReference>
<comment type="function">
    <text evidence="7">DEAD-box RNA helicase involved in ribosome assembly. Has RNA-dependent ATPase activity and unwinds double-stranded RNA.</text>
</comment>
<dbReference type="RefSeq" id="WP_073602017.1">
    <property type="nucleotide sequence ID" value="NZ_FQXZ01000004.1"/>
</dbReference>
<keyword evidence="1 7" id="KW-0963">Cytoplasm</keyword>
<keyword evidence="3 7" id="KW-0378">Hydrolase</keyword>
<dbReference type="SMART" id="SM00487">
    <property type="entry name" value="DEXDc"/>
    <property type="match status" value="1"/>
</dbReference>
<comment type="similarity">
    <text evidence="7">Belongs to the DEAD box helicase family. RhlE subfamily.</text>
</comment>
<dbReference type="FunFam" id="3.40.50.300:FF:000468">
    <property type="entry name" value="ATP-dependent RNA helicase RhlE"/>
    <property type="match status" value="1"/>
</dbReference>
<accession>A0A1M5V0M3</accession>
<dbReference type="PANTHER" id="PTHR47959">
    <property type="entry name" value="ATP-DEPENDENT RNA HELICASE RHLE-RELATED"/>
    <property type="match status" value="1"/>
</dbReference>
<evidence type="ECO:0000259" key="10">
    <source>
        <dbReference type="PROSITE" id="PS51192"/>
    </source>
</evidence>
<dbReference type="AlphaFoldDB" id="A0A1M5V0M3"/>
<dbReference type="Pfam" id="PF00271">
    <property type="entry name" value="Helicase_C"/>
    <property type="match status" value="1"/>
</dbReference>
<evidence type="ECO:0000256" key="6">
    <source>
        <dbReference type="ARBA" id="ARBA00047984"/>
    </source>
</evidence>
<reference evidence="13 14" key="1">
    <citation type="submission" date="2016-11" db="EMBL/GenBank/DDBJ databases">
        <authorList>
            <person name="Jaros S."/>
            <person name="Januszkiewicz K."/>
            <person name="Wedrychowicz H."/>
        </authorList>
    </citation>
    <scope>NUCLEOTIDE SEQUENCE [LARGE SCALE GENOMIC DNA]</scope>
    <source>
        <strain evidence="13 14">CECT 7868</strain>
    </source>
</reference>
<proteinExistence type="inferred from homology"/>
<feature type="compositionally biased region" description="Polar residues" evidence="9">
    <location>
        <begin position="433"/>
        <end position="456"/>
    </location>
</feature>
<evidence type="ECO:0000256" key="9">
    <source>
        <dbReference type="SAM" id="MobiDB-lite"/>
    </source>
</evidence>
<keyword evidence="2 7" id="KW-0547">Nucleotide-binding</keyword>
<dbReference type="InterPro" id="IPR014001">
    <property type="entry name" value="Helicase_ATP-bd"/>
</dbReference>
<keyword evidence="14" id="KW-1185">Reference proteome</keyword>
<name>A0A1M5V0M3_9VIBR</name>
<evidence type="ECO:0000313" key="13">
    <source>
        <dbReference type="EMBL" id="SHH68493.1"/>
    </source>
</evidence>
<dbReference type="SUPFAM" id="SSF52540">
    <property type="entry name" value="P-loop containing nucleoside triphosphate hydrolases"/>
    <property type="match status" value="1"/>
</dbReference>
<evidence type="ECO:0000313" key="14">
    <source>
        <dbReference type="Proteomes" id="UP000184608"/>
    </source>
</evidence>
<keyword evidence="7" id="KW-0690">Ribosome biogenesis</keyword>
<dbReference type="GO" id="GO:0042255">
    <property type="term" value="P:ribosome assembly"/>
    <property type="evidence" value="ECO:0007669"/>
    <property type="project" value="InterPro"/>
</dbReference>
<organism evidence="13 14">
    <name type="scientific">Vibrio aerogenes CECT 7868</name>
    <dbReference type="NCBI Taxonomy" id="1216006"/>
    <lineage>
        <taxon>Bacteria</taxon>
        <taxon>Pseudomonadati</taxon>
        <taxon>Pseudomonadota</taxon>
        <taxon>Gammaproteobacteria</taxon>
        <taxon>Vibrionales</taxon>
        <taxon>Vibrionaceae</taxon>
        <taxon>Vibrio</taxon>
    </lineage>
</organism>
<feature type="domain" description="Helicase C-terminal" evidence="11">
    <location>
        <begin position="233"/>
        <end position="386"/>
    </location>
</feature>
<dbReference type="PANTHER" id="PTHR47959:SF13">
    <property type="entry name" value="ATP-DEPENDENT RNA HELICASE RHLE"/>
    <property type="match status" value="1"/>
</dbReference>
<dbReference type="InterPro" id="IPR027417">
    <property type="entry name" value="P-loop_NTPase"/>
</dbReference>
<dbReference type="GO" id="GO:0005524">
    <property type="term" value="F:ATP binding"/>
    <property type="evidence" value="ECO:0007669"/>
    <property type="project" value="UniProtKB-UniRule"/>
</dbReference>
<evidence type="ECO:0000256" key="4">
    <source>
        <dbReference type="ARBA" id="ARBA00022806"/>
    </source>
</evidence>
<dbReference type="GO" id="GO:0003724">
    <property type="term" value="F:RNA helicase activity"/>
    <property type="evidence" value="ECO:0007669"/>
    <property type="project" value="UniProtKB-UniRule"/>
</dbReference>
<dbReference type="InterPro" id="IPR000629">
    <property type="entry name" value="RNA-helicase_DEAD-box_CS"/>
</dbReference>
<comment type="subcellular location">
    <subcellularLocation>
        <location evidence="7">Cytoplasm</location>
    </subcellularLocation>
</comment>
<dbReference type="GO" id="GO:0009266">
    <property type="term" value="P:response to temperature stimulus"/>
    <property type="evidence" value="ECO:0007669"/>
    <property type="project" value="UniProtKB-ARBA"/>
</dbReference>
<comment type="catalytic activity">
    <reaction evidence="6 7">
        <text>ATP + H2O = ADP + phosphate + H(+)</text>
        <dbReference type="Rhea" id="RHEA:13065"/>
        <dbReference type="ChEBI" id="CHEBI:15377"/>
        <dbReference type="ChEBI" id="CHEBI:15378"/>
        <dbReference type="ChEBI" id="CHEBI:30616"/>
        <dbReference type="ChEBI" id="CHEBI:43474"/>
        <dbReference type="ChEBI" id="CHEBI:456216"/>
        <dbReference type="EC" id="3.6.4.13"/>
    </reaction>
</comment>
<keyword evidence="4 7" id="KW-0347">Helicase</keyword>
<dbReference type="Proteomes" id="UP000184608">
    <property type="component" value="Unassembled WGS sequence"/>
</dbReference>
<dbReference type="PROSITE" id="PS51192">
    <property type="entry name" value="HELICASE_ATP_BIND_1"/>
    <property type="match status" value="1"/>
</dbReference>
<dbReference type="GO" id="GO:0005829">
    <property type="term" value="C:cytosol"/>
    <property type="evidence" value="ECO:0007669"/>
    <property type="project" value="TreeGrafter"/>
</dbReference>
<keyword evidence="5 7" id="KW-0067">ATP-binding</keyword>
<dbReference type="SMART" id="SM00490">
    <property type="entry name" value="HELICc"/>
    <property type="match status" value="1"/>
</dbReference>
<dbReference type="STRING" id="1216006.VA7868_00228"/>
<dbReference type="Pfam" id="PF00270">
    <property type="entry name" value="DEAD"/>
    <property type="match status" value="1"/>
</dbReference>
<dbReference type="FunFam" id="3.40.50.300:FF:000108">
    <property type="entry name" value="ATP-dependent RNA helicase RhlE"/>
    <property type="match status" value="1"/>
</dbReference>
<dbReference type="CDD" id="cd18787">
    <property type="entry name" value="SF2_C_DEAD"/>
    <property type="match status" value="1"/>
</dbReference>
<dbReference type="InterPro" id="IPR044742">
    <property type="entry name" value="DEAD/DEAH_RhlB"/>
</dbReference>
<dbReference type="HAMAP" id="MF_00968">
    <property type="entry name" value="DEAD_helicase_RhlE"/>
    <property type="match status" value="1"/>
</dbReference>
<dbReference type="PROSITE" id="PS51194">
    <property type="entry name" value="HELICASE_CTER"/>
    <property type="match status" value="1"/>
</dbReference>
<dbReference type="EC" id="3.6.4.13" evidence="7"/>
<dbReference type="InterPro" id="IPR014014">
    <property type="entry name" value="RNA_helicase_DEAD_Q_motif"/>
</dbReference>
<protein>
    <recommendedName>
        <fullName evidence="7">ATP-dependent RNA helicase RhlE</fullName>
        <ecNumber evidence="7">3.6.4.13</ecNumber>
    </recommendedName>
</protein>
<evidence type="ECO:0000259" key="12">
    <source>
        <dbReference type="PROSITE" id="PS51195"/>
    </source>
</evidence>
<dbReference type="InterPro" id="IPR028622">
    <property type="entry name" value="DEAD_helicase_RhlE"/>
</dbReference>
<feature type="region of interest" description="Disordered" evidence="9">
    <location>
        <begin position="373"/>
        <end position="505"/>
    </location>
</feature>
<dbReference type="PROSITE" id="PS00039">
    <property type="entry name" value="DEAD_ATP_HELICASE"/>
    <property type="match status" value="1"/>
</dbReference>
<dbReference type="Gene3D" id="3.40.50.300">
    <property type="entry name" value="P-loop containing nucleotide triphosphate hydrolases"/>
    <property type="match status" value="2"/>
</dbReference>
<dbReference type="InterPro" id="IPR050079">
    <property type="entry name" value="DEAD_box_RNA_helicase"/>
</dbReference>
<feature type="compositionally biased region" description="Basic residues" evidence="9">
    <location>
        <begin position="390"/>
        <end position="401"/>
    </location>
</feature>
<evidence type="ECO:0000256" key="8">
    <source>
        <dbReference type="PROSITE-ProRule" id="PRU00552"/>
    </source>
</evidence>
<feature type="domain" description="Helicase ATP-binding" evidence="10">
    <location>
        <begin position="32"/>
        <end position="206"/>
    </location>
</feature>
<feature type="short sequence motif" description="Q motif" evidence="8">
    <location>
        <begin position="1"/>
        <end position="29"/>
    </location>
</feature>
<evidence type="ECO:0000256" key="7">
    <source>
        <dbReference type="HAMAP-Rule" id="MF_00968"/>
    </source>
</evidence>
<dbReference type="InterPro" id="IPR011545">
    <property type="entry name" value="DEAD/DEAH_box_helicase_dom"/>
</dbReference>
<dbReference type="GO" id="GO:0003676">
    <property type="term" value="F:nucleic acid binding"/>
    <property type="evidence" value="ECO:0007669"/>
    <property type="project" value="InterPro"/>
</dbReference>
<sequence>MGFTSLGLSAPILRAIQEIGYDTPSPVQAQAIPAVLKGHDVMAAAQTGTGKTAGFTLPILERLTHGARVRSNHVRALILTPTRELAAQIQDNIETYSRHLSLSSTVVFGGVKINPQMQRLTKGADILVATPGRLLDLHQQNAVKFAQLEVLVLDEADRMLDMGFLRDVRKILKVLPAKRQNLLFSATFSQEIRDLAKGLVNNPVEISVNPANSTARTVEQCIYPADVKKKPPMLAKLIKEGNWQQVLVFTRTKHGANRLAAFLTNEKLAAAAIHGNKSQGARTKALADFKSGQLRVLVATDIAARGIDIPQLPQVVNFELPKVPQDYVHRIGRTGRAGETGKAISLVSAIEAPDLFAIERLTQQLLPRLALNGYQPTNPLPESKLDTRPIKPKKPKKPKKVKTTEGRKPDTAGQASSASSQKPKRRQPRRSDGTTATARSGQPSSNQHQGMHQGKTSGEGRSKQRKPSGKKPLNQQTHPSDAAGKTKPAGQRRRTRRPSGAAKTQ</sequence>
<dbReference type="PROSITE" id="PS51195">
    <property type="entry name" value="Q_MOTIF"/>
    <property type="match status" value="1"/>
</dbReference>
<dbReference type="GO" id="GO:0016887">
    <property type="term" value="F:ATP hydrolysis activity"/>
    <property type="evidence" value="ECO:0007669"/>
    <property type="project" value="RHEA"/>
</dbReference>
<evidence type="ECO:0000256" key="2">
    <source>
        <dbReference type="ARBA" id="ARBA00022741"/>
    </source>
</evidence>
<dbReference type="EMBL" id="FQXZ01000004">
    <property type="protein sequence ID" value="SHH68493.1"/>
    <property type="molecule type" value="Genomic_DNA"/>
</dbReference>
<evidence type="ECO:0000256" key="1">
    <source>
        <dbReference type="ARBA" id="ARBA00022490"/>
    </source>
</evidence>
<feature type="domain" description="DEAD-box RNA helicase Q" evidence="12">
    <location>
        <begin position="1"/>
        <end position="29"/>
    </location>
</feature>
<dbReference type="CDD" id="cd00268">
    <property type="entry name" value="DEADc"/>
    <property type="match status" value="1"/>
</dbReference>
<evidence type="ECO:0000256" key="5">
    <source>
        <dbReference type="ARBA" id="ARBA00022840"/>
    </source>
</evidence>
<gene>
    <name evidence="13" type="primary">rhlE_1</name>
    <name evidence="7" type="synonym">rhlE</name>
    <name evidence="13" type="ORF">VA7868_00228</name>
</gene>
<evidence type="ECO:0000259" key="11">
    <source>
        <dbReference type="PROSITE" id="PS51194"/>
    </source>
</evidence>
<evidence type="ECO:0000256" key="3">
    <source>
        <dbReference type="ARBA" id="ARBA00022801"/>
    </source>
</evidence>
<dbReference type="OrthoDB" id="9808889at2"/>